<feature type="chain" id="PRO_5046860706" evidence="1">
    <location>
        <begin position="40"/>
        <end position="305"/>
    </location>
</feature>
<dbReference type="CDD" id="cd01149">
    <property type="entry name" value="HutB"/>
    <property type="match status" value="1"/>
</dbReference>
<dbReference type="EMBL" id="JAAAML010000001">
    <property type="protein sequence ID" value="MCO6408238.1"/>
    <property type="molecule type" value="Genomic_DNA"/>
</dbReference>
<dbReference type="PANTHER" id="PTHR30535">
    <property type="entry name" value="VITAMIN B12-BINDING PROTEIN"/>
    <property type="match status" value="1"/>
</dbReference>
<sequence>MSPVNTSGPSHFTRRGALLAGFGCAVFLALPLASGAALAGDAKAQRVLAIGGAVTEIVYALGEQERLVGRDSTSSYPPEATALPDVGYIRALSPEGVLSVKPDLILARENNGPREAVEVLKSTGVRWVDVPDTFTLEGIDENITIIARELGVEEKGEALKRKVANDIATAREHLASVEDKRKVMFVLALTDDKVNASGTGTAASNIIELAGAENVISEFKGYKQISNEAVINAAPEVILMMNGRGATADHAAMDALIEAHPALSTTPAVKNGRIIRMDGLLMLGFGPRTGEAISQLAGALYGHEH</sequence>
<dbReference type="Gene3D" id="3.40.50.1980">
    <property type="entry name" value="Nitrogenase molybdenum iron protein domain"/>
    <property type="match status" value="2"/>
</dbReference>
<keyword evidence="4" id="KW-1185">Reference proteome</keyword>
<evidence type="ECO:0000313" key="3">
    <source>
        <dbReference type="EMBL" id="MCO6408238.1"/>
    </source>
</evidence>
<dbReference type="SUPFAM" id="SSF53807">
    <property type="entry name" value="Helical backbone' metal receptor"/>
    <property type="match status" value="1"/>
</dbReference>
<dbReference type="RefSeq" id="WP_152008747.1">
    <property type="nucleotide sequence ID" value="NZ_JAAAML010000001.1"/>
</dbReference>
<feature type="signal peptide" evidence="1">
    <location>
        <begin position="1"/>
        <end position="39"/>
    </location>
</feature>
<dbReference type="Proteomes" id="UP001320715">
    <property type="component" value="Unassembled WGS sequence"/>
</dbReference>
<protein>
    <submittedName>
        <fullName evidence="3">ABC transporter substrate-binding protein</fullName>
    </submittedName>
</protein>
<evidence type="ECO:0000313" key="4">
    <source>
        <dbReference type="Proteomes" id="UP001320715"/>
    </source>
</evidence>
<evidence type="ECO:0000259" key="2">
    <source>
        <dbReference type="PROSITE" id="PS50983"/>
    </source>
</evidence>
<dbReference type="InterPro" id="IPR002491">
    <property type="entry name" value="ABC_transptr_periplasmic_BD"/>
</dbReference>
<organism evidence="3 4">
    <name type="scientific">Hoeflea alexandrii</name>
    <dbReference type="NCBI Taxonomy" id="288436"/>
    <lineage>
        <taxon>Bacteria</taxon>
        <taxon>Pseudomonadati</taxon>
        <taxon>Pseudomonadota</taxon>
        <taxon>Alphaproteobacteria</taxon>
        <taxon>Hyphomicrobiales</taxon>
        <taxon>Rhizobiaceae</taxon>
        <taxon>Hoeflea</taxon>
    </lineage>
</organism>
<dbReference type="Pfam" id="PF01497">
    <property type="entry name" value="Peripla_BP_2"/>
    <property type="match status" value="1"/>
</dbReference>
<keyword evidence="1" id="KW-0732">Signal</keyword>
<name>A0ABT1CQ28_9HYPH</name>
<gene>
    <name evidence="3" type="ORF">GTW23_08645</name>
</gene>
<evidence type="ECO:0000256" key="1">
    <source>
        <dbReference type="SAM" id="SignalP"/>
    </source>
</evidence>
<comment type="caution">
    <text evidence="3">The sequence shown here is derived from an EMBL/GenBank/DDBJ whole genome shotgun (WGS) entry which is preliminary data.</text>
</comment>
<accession>A0ABT1CQ28</accession>
<dbReference type="PROSITE" id="PS50983">
    <property type="entry name" value="FE_B12_PBP"/>
    <property type="match status" value="1"/>
</dbReference>
<reference evidence="3 4" key="1">
    <citation type="submission" date="2020-01" db="EMBL/GenBank/DDBJ databases">
        <title>Genomes of bacteria type strains.</title>
        <authorList>
            <person name="Chen J."/>
            <person name="Zhu S."/>
            <person name="Yang J."/>
        </authorList>
    </citation>
    <scope>NUCLEOTIDE SEQUENCE [LARGE SCALE GENOMIC DNA]</scope>
    <source>
        <strain evidence="3 4">DSM 16655</strain>
    </source>
</reference>
<dbReference type="PANTHER" id="PTHR30535:SF4">
    <property type="entry name" value="HEMIN-BINDING PERIPLASMIC PROTEIN HMUT"/>
    <property type="match status" value="1"/>
</dbReference>
<dbReference type="InterPro" id="IPR050902">
    <property type="entry name" value="ABC_Transporter_SBP"/>
</dbReference>
<feature type="domain" description="Fe/B12 periplasmic-binding" evidence="2">
    <location>
        <begin position="46"/>
        <end position="304"/>
    </location>
</feature>
<proteinExistence type="predicted"/>